<dbReference type="AlphaFoldDB" id="A0AAV4MVI5"/>
<organism evidence="1 2">
    <name type="scientific">Caerostris extrusa</name>
    <name type="common">Bark spider</name>
    <name type="synonym">Caerostris bankana</name>
    <dbReference type="NCBI Taxonomy" id="172846"/>
    <lineage>
        <taxon>Eukaryota</taxon>
        <taxon>Metazoa</taxon>
        <taxon>Ecdysozoa</taxon>
        <taxon>Arthropoda</taxon>
        <taxon>Chelicerata</taxon>
        <taxon>Arachnida</taxon>
        <taxon>Araneae</taxon>
        <taxon>Araneomorphae</taxon>
        <taxon>Entelegynae</taxon>
        <taxon>Araneoidea</taxon>
        <taxon>Araneidae</taxon>
        <taxon>Caerostris</taxon>
    </lineage>
</organism>
<protein>
    <submittedName>
        <fullName evidence="1">Uncharacterized protein</fullName>
    </submittedName>
</protein>
<dbReference type="Proteomes" id="UP001054945">
    <property type="component" value="Unassembled WGS sequence"/>
</dbReference>
<accession>A0AAV4MVI5</accession>
<proteinExistence type="predicted"/>
<dbReference type="EMBL" id="BPLR01002538">
    <property type="protein sequence ID" value="GIX74924.1"/>
    <property type="molecule type" value="Genomic_DNA"/>
</dbReference>
<gene>
    <name evidence="1" type="ORF">CEXT_655761</name>
</gene>
<name>A0AAV4MVI5_CAEEX</name>
<reference evidence="1 2" key="1">
    <citation type="submission" date="2021-06" db="EMBL/GenBank/DDBJ databases">
        <title>Caerostris extrusa draft genome.</title>
        <authorList>
            <person name="Kono N."/>
            <person name="Arakawa K."/>
        </authorList>
    </citation>
    <scope>NUCLEOTIDE SEQUENCE [LARGE SCALE GENOMIC DNA]</scope>
</reference>
<evidence type="ECO:0000313" key="2">
    <source>
        <dbReference type="Proteomes" id="UP001054945"/>
    </source>
</evidence>
<evidence type="ECO:0000313" key="1">
    <source>
        <dbReference type="EMBL" id="GIX74924.1"/>
    </source>
</evidence>
<keyword evidence="2" id="KW-1185">Reference proteome</keyword>
<sequence length="69" mass="8192">MGLCMWVPNRESFKCDSIPIYHERFAWIPVLPVQSIELQIFVYEHAHESVTPNSIQEKFNLYPSQIDLR</sequence>
<comment type="caution">
    <text evidence="1">The sequence shown here is derived from an EMBL/GenBank/DDBJ whole genome shotgun (WGS) entry which is preliminary data.</text>
</comment>